<gene>
    <name evidence="2" type="ORF">SMN809_LOCUS66482</name>
</gene>
<feature type="non-terminal residue" evidence="2">
    <location>
        <position position="293"/>
    </location>
</feature>
<proteinExistence type="predicted"/>
<feature type="transmembrane region" description="Helical" evidence="1">
    <location>
        <begin position="12"/>
        <end position="32"/>
    </location>
</feature>
<reference evidence="2" key="1">
    <citation type="submission" date="2021-02" db="EMBL/GenBank/DDBJ databases">
        <authorList>
            <person name="Nowell W R."/>
        </authorList>
    </citation>
    <scope>NUCLEOTIDE SEQUENCE</scope>
</reference>
<dbReference type="AlphaFoldDB" id="A0A8S3H040"/>
<keyword evidence="1" id="KW-0472">Membrane</keyword>
<keyword evidence="1" id="KW-1133">Transmembrane helix</keyword>
<accession>A0A8S3H040</accession>
<feature type="non-terminal residue" evidence="2">
    <location>
        <position position="1"/>
    </location>
</feature>
<protein>
    <submittedName>
        <fullName evidence="2">Uncharacterized protein</fullName>
    </submittedName>
</protein>
<evidence type="ECO:0000256" key="1">
    <source>
        <dbReference type="SAM" id="Phobius"/>
    </source>
</evidence>
<name>A0A8S3H040_9BILA</name>
<dbReference type="Proteomes" id="UP000676336">
    <property type="component" value="Unassembled WGS sequence"/>
</dbReference>
<keyword evidence="1" id="KW-0812">Transmembrane</keyword>
<dbReference type="EMBL" id="CAJOBI010313457">
    <property type="protein sequence ID" value="CAF5173131.1"/>
    <property type="molecule type" value="Genomic_DNA"/>
</dbReference>
<comment type="caution">
    <text evidence="2">The sequence shown here is derived from an EMBL/GenBank/DDBJ whole genome shotgun (WGS) entry which is preliminary data.</text>
</comment>
<evidence type="ECO:0000313" key="3">
    <source>
        <dbReference type="Proteomes" id="UP000676336"/>
    </source>
</evidence>
<organism evidence="2 3">
    <name type="scientific">Rotaria magnacalcarata</name>
    <dbReference type="NCBI Taxonomy" id="392030"/>
    <lineage>
        <taxon>Eukaryota</taxon>
        <taxon>Metazoa</taxon>
        <taxon>Spiralia</taxon>
        <taxon>Gnathifera</taxon>
        <taxon>Rotifera</taxon>
        <taxon>Eurotatoria</taxon>
        <taxon>Bdelloidea</taxon>
        <taxon>Philodinida</taxon>
        <taxon>Philodinidae</taxon>
        <taxon>Rotaria</taxon>
    </lineage>
</organism>
<evidence type="ECO:0000313" key="2">
    <source>
        <dbReference type="EMBL" id="CAF5173131.1"/>
    </source>
</evidence>
<sequence length="293" mass="32826">YAEEKLMLGMNGGLALFMSLTLIIGITMLRCLTDYVSLYSISFDLTLNIDGSNNYFPFVEIAKPNAEYSLPNVIILDDEHNPKILNSSCATSVKTYHLESNENFHGFATVIHGTSTDNNLLFAMVQIPNGTFYDISSPMSIKQTKTKRSVNNAYIIRSKESIIAQAYVTIDWNSNRERRAIDETESTYNSSDMEVTTLQTTTQMDSSTLLPVTVENITISSAENDTELLTNATMTTTTLRPVSEKSRHLYLEIVAVIDSLITNDLRALLNKTELEAIEILKLYYAHVFLGVEQ</sequence>